<dbReference type="STRING" id="443218.AS9A_1697"/>
<dbReference type="AlphaFoldDB" id="F6EKL0"/>
<dbReference type="RefSeq" id="WP_013806495.1">
    <property type="nucleotide sequence ID" value="NC_015564.1"/>
</dbReference>
<keyword evidence="2" id="KW-0812">Transmembrane</keyword>
<name>F6EKL0_HOYSD</name>
<feature type="transmembrane region" description="Helical" evidence="2">
    <location>
        <begin position="68"/>
        <end position="88"/>
    </location>
</feature>
<keyword evidence="2" id="KW-0472">Membrane</keyword>
<accession>F6EKL0</accession>
<dbReference type="NCBIfam" id="NF047839">
    <property type="entry name" value="PspM_Rv2743c"/>
    <property type="match status" value="1"/>
</dbReference>
<gene>
    <name evidence="3" type="ordered locus">AS9A_1697</name>
</gene>
<dbReference type="Pfam" id="PF25587">
    <property type="entry name" value="Rv2743c"/>
    <property type="match status" value="1"/>
</dbReference>
<organism evidence="3 4">
    <name type="scientific">Hoyosella subflava (strain DSM 45089 / JCM 17490 / NBRC 109087 / DQS3-9A1)</name>
    <name type="common">Amycolicicoccus subflavus</name>
    <dbReference type="NCBI Taxonomy" id="443218"/>
    <lineage>
        <taxon>Bacteria</taxon>
        <taxon>Bacillati</taxon>
        <taxon>Actinomycetota</taxon>
        <taxon>Actinomycetes</taxon>
        <taxon>Mycobacteriales</taxon>
        <taxon>Hoyosellaceae</taxon>
        <taxon>Hoyosella</taxon>
    </lineage>
</organism>
<keyword evidence="2" id="KW-1133">Transmembrane helix</keyword>
<proteinExistence type="predicted"/>
<dbReference type="eggNOG" id="ENOG5034BWG">
    <property type="taxonomic scope" value="Bacteria"/>
</dbReference>
<evidence type="ECO:0000313" key="3">
    <source>
        <dbReference type="EMBL" id="AEF40146.1"/>
    </source>
</evidence>
<evidence type="ECO:0000256" key="2">
    <source>
        <dbReference type="SAM" id="Phobius"/>
    </source>
</evidence>
<evidence type="ECO:0000313" key="4">
    <source>
        <dbReference type="Proteomes" id="UP000009235"/>
    </source>
</evidence>
<dbReference type="Proteomes" id="UP000009235">
    <property type="component" value="Chromosome"/>
</dbReference>
<reference evidence="3 4" key="1">
    <citation type="journal article" date="2011" name="J. Bacteriol.">
        <title>Complete genome sequence of Amycolicicoccus subflavus DQS3-9A1T, an actinomycete isolated from crude oil-polluted soil.</title>
        <authorList>
            <person name="Cai M."/>
            <person name="Chen W.M."/>
            <person name="Nie Y."/>
            <person name="Chi C.Q."/>
            <person name="Wang Y.N."/>
            <person name="Tang Y.Q."/>
            <person name="Li G.Y."/>
            <person name="Wu X.L."/>
        </authorList>
    </citation>
    <scope>NUCLEOTIDE SEQUENCE [LARGE SCALE GENOMIC DNA]</scope>
    <source>
        <strain evidence="4">DSM 45089 / DQS3-9A1</strain>
    </source>
</reference>
<protein>
    <submittedName>
        <fullName evidence="3">Putative conserved membrane alanine rich protein</fullName>
    </submittedName>
</protein>
<evidence type="ECO:0000256" key="1">
    <source>
        <dbReference type="SAM" id="MobiDB-lite"/>
    </source>
</evidence>
<dbReference type="KEGG" id="asd:AS9A_1697"/>
<dbReference type="OrthoDB" id="4750524at2"/>
<dbReference type="EMBL" id="CP002786">
    <property type="protein sequence ID" value="AEF40146.1"/>
    <property type="molecule type" value="Genomic_DNA"/>
</dbReference>
<keyword evidence="4" id="KW-1185">Reference proteome</keyword>
<dbReference type="HOGENOM" id="CLU_055274_1_0_11"/>
<sequence length="293" mass="31434">MAMGGDARRVWSELQGRVTDAARKWTDPREKLLRKTRRARRRTARFGGLSAFSAAGTGTLALSSAPEWTIVAGGGVTLLTAVPAVVAWRKFREYRARPLPPRRPARRFEPHHASAVHSAMTRMSAAEQSLYRLVLVLNRSNAIPSGEADEILRAAMAAGDALETAARDTVGMEYARTRLHAAGDRTGAAADLAEPIRNLTAHINRGVAEVEDLTAAAARMTDAALGMSREGVLSGLDQQRDDLLSVTDRVAGLTSALQELHGLSQQYASPLSVRPATRGAPRTSPDLRASGLT</sequence>
<dbReference type="InterPro" id="IPR057952">
    <property type="entry name" value="Rv2743c-like"/>
</dbReference>
<feature type="transmembrane region" description="Helical" evidence="2">
    <location>
        <begin position="43"/>
        <end position="62"/>
    </location>
</feature>
<feature type="region of interest" description="Disordered" evidence="1">
    <location>
        <begin position="268"/>
        <end position="293"/>
    </location>
</feature>